<comment type="caution">
    <text evidence="1">The sequence shown here is derived from an EMBL/GenBank/DDBJ whole genome shotgun (WGS) entry which is preliminary data.</text>
</comment>
<accession>A0A7Z9C9P5</accession>
<name>A0A7Z9C9P5_CAPOC</name>
<evidence type="ECO:0000313" key="2">
    <source>
        <dbReference type="Proteomes" id="UP000276733"/>
    </source>
</evidence>
<dbReference type="EMBL" id="UYIQ01000001">
    <property type="protein sequence ID" value="VDG81199.1"/>
    <property type="molecule type" value="Genomic_DNA"/>
</dbReference>
<dbReference type="AlphaFoldDB" id="A0A7Z9C9P5"/>
<gene>
    <name evidence="1" type="ORF">NCTC11458_00483</name>
</gene>
<sequence length="55" mass="5767">MLTLKGGRCRNCTGGCLSKCRSGCHKRCKPGAKSKGFFSGTIGTEDPILSGAIIY</sequence>
<dbReference type="Proteomes" id="UP000276733">
    <property type="component" value="Unassembled WGS sequence"/>
</dbReference>
<proteinExistence type="predicted"/>
<reference evidence="1 2" key="1">
    <citation type="submission" date="2018-11" db="EMBL/GenBank/DDBJ databases">
        <authorList>
            <consortium name="Pathogen Informatics"/>
        </authorList>
    </citation>
    <scope>NUCLEOTIDE SEQUENCE [LARGE SCALE GENOMIC DNA]</scope>
    <source>
        <strain evidence="1 2">NCTC11458</strain>
    </source>
</reference>
<organism evidence="1 2">
    <name type="scientific">Capnocytophaga ochracea</name>
    <dbReference type="NCBI Taxonomy" id="1018"/>
    <lineage>
        <taxon>Bacteria</taxon>
        <taxon>Pseudomonadati</taxon>
        <taxon>Bacteroidota</taxon>
        <taxon>Flavobacteriia</taxon>
        <taxon>Flavobacteriales</taxon>
        <taxon>Flavobacteriaceae</taxon>
        <taxon>Capnocytophaga</taxon>
    </lineage>
</organism>
<protein>
    <submittedName>
        <fullName evidence="1">Uncharacterized protein</fullName>
    </submittedName>
</protein>
<evidence type="ECO:0000313" key="1">
    <source>
        <dbReference type="EMBL" id="VDG81199.1"/>
    </source>
</evidence>